<feature type="compositionally biased region" description="Polar residues" evidence="9">
    <location>
        <begin position="704"/>
        <end position="713"/>
    </location>
</feature>
<dbReference type="Gene3D" id="1.20.920.10">
    <property type="entry name" value="Bromodomain-like"/>
    <property type="match status" value="1"/>
</dbReference>
<feature type="compositionally biased region" description="Low complexity" evidence="9">
    <location>
        <begin position="893"/>
        <end position="902"/>
    </location>
</feature>
<sequence>MISLPFNFLTNYYSTHSRQLLTLTEKLYRENQLSSYLTPQQLFIIEELINTSNKELKLKIWDLFLKGKLILNVEKIKPEKTPQQWPSGQNLESIIKQNEKDNLEQKKNENREGSTVQRVSSSTTSNNGTSFIPGQEHSDQNFNEYNSENNTPSDLYSGTDFTDIDLANLMDQLNGVEFVGNLSLKLRYALWEKFIDYGYSDAENNSKTMDMEYLLLDEDKVYDNDNENTKQEEHKVETIGTIVRNEDDDYDDYDDENDEAAEKIDKPPVQKHSSIETDGTSGVNKDVILSDNFDENGNYILKIEISKEILSRLRITNTEQIMERFDKIYHNFENDKEALMKRLKLEANDELIESSRGKRTYQDSLDENDEIGDSKSETSGNNATSNITSVNNRKNNSAVTSTVSKKNNSKTIGSKNEKKENKKEFKTQKKIKPNDPYSFLGNLPIKHLISQIENNRNVLSIPDLELKHLLLDVRKSRSKWASDDKIGQEELYEACEKVVLDLRNYTQHSTAFLNKVSKRDAPNYYTVIKKPMDLNTVLKKLKTFQYKSKQEFTDDVMLIWKNCLTYNSDPKHFLRGHALAMQKKSLQLINNIPDIIVRDRAEVEKELEELDKEQNEKNAERESSGGEGRGGGRGGTEEDEEEGRGRKHHKGKDKGGKGSKRGSGKQKAIHSLNKENEKQENTVSKSIDQNTELIKTACTPDTHAANTPLKSTGNGTGKTPGGITEKRKDIDVKKENEIQGQNEVFREDEDEDEEMSDDEGYSQYLKEKDVDKDDVELTLWKNITSKARAEICVQRSNIFKNSTTLNSKAEAIIRYPTLMKEHSQLLSDYKTKLEQEILSEKMKKESMLRNGFGAAILFANANNSDISVYNNISDSSNNVLSTQKEGELEENKTSNNNNNNNNNEDDEDEVVNIDADDLVFLPEYNVGNSLPDIAYVGISNELLNNIEDDLINEQLSSDTSINRSIFLANTNKGLTPKLDKNIRLIEEIRHICHKISLIRTLYNRQLVYSNSVNSSTGGNNSSKISASQQNLHSSFYRKKEINNDLDIDPVSRLHTRNSKGDKAVIRAFLHKIVSKIAMNSGFEATQQFAINSLTDITCDYLSNLIKTVKIHTETISNNKKDTQTILLMTMLENGIMKPDELYSYIEKEFQKKTRKLKEIKYRLNLFLKDLLRPSLNDLSERNFEDESQSFITGEYSSELTGEDFFGFKELGLDKEFKMLNSSIPLHLLAFQFQAKRSTTGTKDKKIQPEEFSSITYTPITKDDLEQKDTDNDRGSNHPKIIGLLKPLLLKQYERCKNISLESNPQWDKNVLLEDTQMPNKPKPPRLPPTGKIGTIKKKLVKTAYFLPEALKEQIKKERQEELKRLEELKKQREAKARESQLMDKQDENVSFSQKAQAINGFNTENKKSESTFSLSLPPVIPNI</sequence>
<dbReference type="PRINTS" id="PR00503">
    <property type="entry name" value="BROMODOMAIN"/>
</dbReference>
<keyword evidence="3" id="KW-0805">Transcription regulation</keyword>
<feature type="compositionally biased region" description="Basic and acidic residues" evidence="9">
    <location>
        <begin position="415"/>
        <end position="427"/>
    </location>
</feature>
<evidence type="ECO:0000256" key="2">
    <source>
        <dbReference type="ARBA" id="ARBA00022553"/>
    </source>
</evidence>
<evidence type="ECO:0000256" key="5">
    <source>
        <dbReference type="ARBA" id="ARBA00023163"/>
    </source>
</evidence>
<proteinExistence type="predicted"/>
<dbReference type="InterPro" id="IPR009072">
    <property type="entry name" value="Histone-fold"/>
</dbReference>
<feature type="compositionally biased region" description="Polar residues" evidence="9">
    <location>
        <begin position="377"/>
        <end position="414"/>
    </location>
</feature>
<dbReference type="SMART" id="SM00297">
    <property type="entry name" value="BROMO"/>
    <property type="match status" value="1"/>
</dbReference>
<dbReference type="InterPro" id="IPR018359">
    <property type="entry name" value="Bromodomain_CS"/>
</dbReference>
<dbReference type="VEuPathDB" id="FungiDB:SCODWIG_00134"/>
<dbReference type="Pfam" id="PF07524">
    <property type="entry name" value="Bromo_TP"/>
    <property type="match status" value="1"/>
</dbReference>
<keyword evidence="12" id="KW-1185">Reference proteome</keyword>
<dbReference type="Gene3D" id="1.10.20.10">
    <property type="entry name" value="Histone, subunit A"/>
    <property type="match status" value="1"/>
</dbReference>
<feature type="compositionally biased region" description="Basic and acidic residues" evidence="9">
    <location>
        <begin position="612"/>
        <end position="624"/>
    </location>
</feature>
<evidence type="ECO:0000313" key="11">
    <source>
        <dbReference type="EMBL" id="SSD58373.1"/>
    </source>
</evidence>
<dbReference type="EMBL" id="UFAJ01000008">
    <property type="protein sequence ID" value="SSD58373.1"/>
    <property type="molecule type" value="Genomic_DNA"/>
</dbReference>
<dbReference type="InterPro" id="IPR006565">
    <property type="entry name" value="BTP"/>
</dbReference>
<feature type="compositionally biased region" description="Basic residues" evidence="9">
    <location>
        <begin position="645"/>
        <end position="668"/>
    </location>
</feature>
<dbReference type="Proteomes" id="UP000262825">
    <property type="component" value="Unassembled WGS sequence"/>
</dbReference>
<organism evidence="11 12">
    <name type="scientific">Saccharomycodes ludwigii</name>
    <dbReference type="NCBI Taxonomy" id="36035"/>
    <lineage>
        <taxon>Eukaryota</taxon>
        <taxon>Fungi</taxon>
        <taxon>Dikarya</taxon>
        <taxon>Ascomycota</taxon>
        <taxon>Saccharomycotina</taxon>
        <taxon>Saccharomycetes</taxon>
        <taxon>Saccharomycodales</taxon>
        <taxon>Saccharomycodaceae</taxon>
        <taxon>Saccharomycodes</taxon>
    </lineage>
</organism>
<keyword evidence="5" id="KW-0804">Transcription</keyword>
<dbReference type="Pfam" id="PF00439">
    <property type="entry name" value="Bromodomain"/>
    <property type="match status" value="1"/>
</dbReference>
<gene>
    <name evidence="11" type="ORF">SCODWIG_00134</name>
</gene>
<comment type="subcellular location">
    <subcellularLocation>
        <location evidence="1">Nucleus</location>
    </subcellularLocation>
</comment>
<dbReference type="GO" id="GO:0005198">
    <property type="term" value="F:structural molecule activity"/>
    <property type="evidence" value="ECO:0007669"/>
    <property type="project" value="TreeGrafter"/>
</dbReference>
<evidence type="ECO:0000256" key="8">
    <source>
        <dbReference type="PROSITE-ProRule" id="PRU00035"/>
    </source>
</evidence>
<feature type="region of interest" description="Disordered" evidence="9">
    <location>
        <begin position="355"/>
        <end position="433"/>
    </location>
</feature>
<dbReference type="GO" id="GO:0046695">
    <property type="term" value="C:SLIK (SAGA-like) complex"/>
    <property type="evidence" value="ECO:0007669"/>
    <property type="project" value="InterPro"/>
</dbReference>
<evidence type="ECO:0000259" key="10">
    <source>
        <dbReference type="PROSITE" id="PS50014"/>
    </source>
</evidence>
<evidence type="ECO:0000256" key="3">
    <source>
        <dbReference type="ARBA" id="ARBA00023015"/>
    </source>
</evidence>
<evidence type="ECO:0000256" key="9">
    <source>
        <dbReference type="SAM" id="MobiDB-lite"/>
    </source>
</evidence>
<evidence type="ECO:0000256" key="4">
    <source>
        <dbReference type="ARBA" id="ARBA00023117"/>
    </source>
</evidence>
<feature type="domain" description="Bromo" evidence="10">
    <location>
        <begin position="504"/>
        <end position="574"/>
    </location>
</feature>
<feature type="compositionally biased region" description="Basic and acidic residues" evidence="9">
    <location>
        <begin position="724"/>
        <end position="737"/>
    </location>
</feature>
<feature type="region of interest" description="Disordered" evidence="9">
    <location>
        <begin position="607"/>
        <end position="761"/>
    </location>
</feature>
<feature type="compositionally biased region" description="Low complexity" evidence="9">
    <location>
        <begin position="120"/>
        <end position="130"/>
    </location>
</feature>
<feature type="compositionally biased region" description="Acidic residues" evidence="9">
    <location>
        <begin position="746"/>
        <end position="760"/>
    </location>
</feature>
<dbReference type="SUPFAM" id="SSF47370">
    <property type="entry name" value="Bromodomain"/>
    <property type="match status" value="1"/>
</dbReference>
<dbReference type="CDD" id="cd05510">
    <property type="entry name" value="Bromo_SPT7_like"/>
    <property type="match status" value="1"/>
</dbReference>
<dbReference type="GO" id="GO:0006325">
    <property type="term" value="P:chromatin organization"/>
    <property type="evidence" value="ECO:0007669"/>
    <property type="project" value="UniProtKB-ARBA"/>
</dbReference>
<feature type="region of interest" description="Disordered" evidence="9">
    <location>
        <begin position="880"/>
        <end position="908"/>
    </location>
</feature>
<keyword evidence="6" id="KW-0539">Nucleus</keyword>
<feature type="compositionally biased region" description="Polar residues" evidence="9">
    <location>
        <begin position="1388"/>
        <end position="1403"/>
    </location>
</feature>
<protein>
    <recommendedName>
        <fullName evidence="7">SAGA complex subunit Spt7</fullName>
    </recommendedName>
</protein>
<dbReference type="InterPro" id="IPR001487">
    <property type="entry name" value="Bromodomain"/>
</dbReference>
<keyword evidence="4 8" id="KW-0103">Bromodomain</keyword>
<dbReference type="InterPro" id="IPR037782">
    <property type="entry name" value="Spt7"/>
</dbReference>
<dbReference type="GO" id="GO:0005634">
    <property type="term" value="C:nucleus"/>
    <property type="evidence" value="ECO:0007669"/>
    <property type="project" value="UniProtKB-SubCell"/>
</dbReference>
<dbReference type="InterPro" id="IPR036427">
    <property type="entry name" value="Bromodomain-like_sf"/>
</dbReference>
<dbReference type="FunFam" id="1.20.920.10:FF:000032">
    <property type="entry name" value="Transcriptional activator spt7"/>
    <property type="match status" value="1"/>
</dbReference>
<dbReference type="PANTHER" id="PTHR47343">
    <property type="entry name" value="TRANSCRIPTIONAL ACTIVATOR SPT7"/>
    <property type="match status" value="1"/>
</dbReference>
<dbReference type="PROSITE" id="PS50014">
    <property type="entry name" value="BROMODOMAIN_2"/>
    <property type="match status" value="1"/>
</dbReference>
<dbReference type="PROSITE" id="PS00633">
    <property type="entry name" value="BROMODOMAIN_1"/>
    <property type="match status" value="1"/>
</dbReference>
<evidence type="ECO:0000313" key="12">
    <source>
        <dbReference type="Proteomes" id="UP000262825"/>
    </source>
</evidence>
<evidence type="ECO:0000256" key="6">
    <source>
        <dbReference type="ARBA" id="ARBA00023242"/>
    </source>
</evidence>
<reference evidence="12" key="1">
    <citation type="submission" date="2018-06" db="EMBL/GenBank/DDBJ databases">
        <authorList>
            <person name="Guldener U."/>
        </authorList>
    </citation>
    <scope>NUCLEOTIDE SEQUENCE [LARGE SCALE GENOMIC DNA]</scope>
    <source>
        <strain evidence="12">UTAD17</strain>
    </source>
</reference>
<feature type="compositionally biased region" description="Basic and acidic residues" evidence="9">
    <location>
        <begin position="1371"/>
        <end position="1387"/>
    </location>
</feature>
<dbReference type="GO" id="GO:0000124">
    <property type="term" value="C:SAGA complex"/>
    <property type="evidence" value="ECO:0007669"/>
    <property type="project" value="InterPro"/>
</dbReference>
<feature type="region of interest" description="Disordered" evidence="9">
    <location>
        <begin position="1371"/>
        <end position="1423"/>
    </location>
</feature>
<dbReference type="PANTHER" id="PTHR47343:SF1">
    <property type="entry name" value="TRANSCRIPTIONAL ACTIVATOR SPT7"/>
    <property type="match status" value="1"/>
</dbReference>
<feature type="compositionally biased region" description="Acidic residues" evidence="9">
    <location>
        <begin position="246"/>
        <end position="259"/>
    </location>
</feature>
<feature type="compositionally biased region" description="Polar residues" evidence="9">
    <location>
        <begin position="681"/>
        <end position="693"/>
    </location>
</feature>
<dbReference type="GO" id="GO:0046982">
    <property type="term" value="F:protein heterodimerization activity"/>
    <property type="evidence" value="ECO:0007669"/>
    <property type="project" value="InterPro"/>
</dbReference>
<keyword evidence="2" id="KW-0597">Phosphoprotein</keyword>
<name>A0A376B140_9ASCO</name>
<accession>A0A376B140</accession>
<feature type="compositionally biased region" description="Gly residues" evidence="9">
    <location>
        <begin position="625"/>
        <end position="634"/>
    </location>
</feature>
<feature type="compositionally biased region" description="Polar residues" evidence="9">
    <location>
        <begin position="140"/>
        <end position="156"/>
    </location>
</feature>
<dbReference type="GO" id="GO:0006357">
    <property type="term" value="P:regulation of transcription by RNA polymerase II"/>
    <property type="evidence" value="ECO:0007669"/>
    <property type="project" value="UniProtKB-ARBA"/>
</dbReference>
<feature type="region of interest" description="Disordered" evidence="9">
    <location>
        <begin position="246"/>
        <end position="278"/>
    </location>
</feature>
<feature type="region of interest" description="Disordered" evidence="9">
    <location>
        <begin position="105"/>
        <end position="156"/>
    </location>
</feature>
<evidence type="ECO:0000256" key="7">
    <source>
        <dbReference type="ARBA" id="ARBA00093633"/>
    </source>
</evidence>
<evidence type="ECO:0000256" key="1">
    <source>
        <dbReference type="ARBA" id="ARBA00004123"/>
    </source>
</evidence>